<dbReference type="PROSITE" id="PS50835">
    <property type="entry name" value="IG_LIKE"/>
    <property type="match status" value="2"/>
</dbReference>
<evidence type="ECO:0000256" key="1">
    <source>
        <dbReference type="ARBA" id="ARBA00009752"/>
    </source>
</evidence>
<evidence type="ECO:0000259" key="17">
    <source>
        <dbReference type="PROSITE" id="PS50104"/>
    </source>
</evidence>
<keyword evidence="16" id="KW-0732">Signal</keyword>
<keyword evidence="10" id="KW-0393">Immunoglobulin domain</keyword>
<feature type="domain" description="TIR" evidence="17">
    <location>
        <begin position="309"/>
        <end position="438"/>
    </location>
</feature>
<feature type="region of interest" description="Disordered" evidence="14">
    <location>
        <begin position="447"/>
        <end position="544"/>
    </location>
</feature>
<evidence type="ECO:0000256" key="4">
    <source>
        <dbReference type="ARBA" id="ARBA00022801"/>
    </source>
</evidence>
<evidence type="ECO:0000256" key="6">
    <source>
        <dbReference type="ARBA" id="ARBA00023027"/>
    </source>
</evidence>
<keyword evidence="19" id="KW-0675">Receptor</keyword>
<sequence>MARTVLMLAALVAVTEPFCAALSPSPHCPCAKQPAEVTSRPYEEKEILSARHHELLCCPEALLGSLRDGYKITWAFKGKELHLNESRDYCTFKKHPICGSETLQTDSALPTDEGNYTCTITTSDGAVATRTISLCVAVSETRREAPVESYVSPPQLALPKQEARFSCQALVGLGGCGRFLEHNISWYKVGEDGSKTPADLLPSTETAKVMQKRGIVKHELNISRVESVHYGSYICIVTNQYGTLVLNSTLSNGVPSVMMLAGQYRAALVVMTMTGIMLVVILLFWFRCRMMVALYYREKTFVPDPEDKHKYDLFVINGDSASKWVWRVFVPSLETTLGYSCFLPDRNMAGGELLIDAITEAVSRCRCVVVVVTPCVLENPWLLWALHRGVDAALTSNTRLFGVVLQDIRQVPKQPENNKARSILKTLRKIDVPLCLRLLEDAAPADEPITEEPPRCIENRNLSLPDRTHPALRSRSKSPKNRRLANMILGSNNTSREKRERKSDRQKKGMENAEAGLKKELGKGKDRRNPKKEGPVVFTENEDDLQDLGSPCSVTPFLFPNRARPRRRMNRMTLSNCLKLMCAGDPEQLFWQSVRLQLGPPSSLRKAGGAPKDCTI</sequence>
<feature type="compositionally biased region" description="Basic residues" evidence="14">
    <location>
        <begin position="470"/>
        <end position="483"/>
    </location>
</feature>
<dbReference type="STRING" id="6689.A0A423SNL9"/>
<dbReference type="PRINTS" id="PR01537">
    <property type="entry name" value="INTRLKN1R1F"/>
</dbReference>
<accession>A0A423SNL9</accession>
<evidence type="ECO:0000256" key="12">
    <source>
        <dbReference type="ARBA" id="ARBA00041012"/>
    </source>
</evidence>
<keyword evidence="6" id="KW-0520">NAD</keyword>
<evidence type="ECO:0000259" key="18">
    <source>
        <dbReference type="PROSITE" id="PS50835"/>
    </source>
</evidence>
<organism evidence="19 20">
    <name type="scientific">Penaeus vannamei</name>
    <name type="common">Whiteleg shrimp</name>
    <name type="synonym">Litopenaeus vannamei</name>
    <dbReference type="NCBI Taxonomy" id="6689"/>
    <lineage>
        <taxon>Eukaryota</taxon>
        <taxon>Metazoa</taxon>
        <taxon>Ecdysozoa</taxon>
        <taxon>Arthropoda</taxon>
        <taxon>Crustacea</taxon>
        <taxon>Multicrustacea</taxon>
        <taxon>Malacostraca</taxon>
        <taxon>Eumalacostraca</taxon>
        <taxon>Eucarida</taxon>
        <taxon>Decapoda</taxon>
        <taxon>Dendrobranchiata</taxon>
        <taxon>Penaeoidea</taxon>
        <taxon>Penaeidae</taxon>
        <taxon>Penaeus</taxon>
    </lineage>
</organism>
<evidence type="ECO:0000313" key="20">
    <source>
        <dbReference type="Proteomes" id="UP000283509"/>
    </source>
</evidence>
<dbReference type="InterPro" id="IPR007110">
    <property type="entry name" value="Ig-like_dom"/>
</dbReference>
<proteinExistence type="inferred from homology"/>
<keyword evidence="4" id="KW-0378">Hydrolase</keyword>
<keyword evidence="8" id="KW-0325">Glycoprotein</keyword>
<dbReference type="InterPro" id="IPR013783">
    <property type="entry name" value="Ig-like_fold"/>
</dbReference>
<evidence type="ECO:0000256" key="15">
    <source>
        <dbReference type="SAM" id="Phobius"/>
    </source>
</evidence>
<dbReference type="Pfam" id="PF01582">
    <property type="entry name" value="TIR"/>
    <property type="match status" value="1"/>
</dbReference>
<feature type="signal peptide" evidence="16">
    <location>
        <begin position="1"/>
        <end position="21"/>
    </location>
</feature>
<evidence type="ECO:0000256" key="10">
    <source>
        <dbReference type="ARBA" id="ARBA00023319"/>
    </source>
</evidence>
<dbReference type="GO" id="GO:0016787">
    <property type="term" value="F:hydrolase activity"/>
    <property type="evidence" value="ECO:0007669"/>
    <property type="project" value="UniProtKB-KW"/>
</dbReference>
<keyword evidence="2" id="KW-0244">Early protein</keyword>
<evidence type="ECO:0000256" key="3">
    <source>
        <dbReference type="ARBA" id="ARBA00022632"/>
    </source>
</evidence>
<dbReference type="InterPro" id="IPR015621">
    <property type="entry name" value="IL-1_rcpt_fam"/>
</dbReference>
<keyword evidence="3" id="KW-1090">Inhibition of host innate immune response by virus</keyword>
<evidence type="ECO:0000256" key="11">
    <source>
        <dbReference type="ARBA" id="ARBA00038761"/>
    </source>
</evidence>
<dbReference type="Proteomes" id="UP000283509">
    <property type="component" value="Unassembled WGS sequence"/>
</dbReference>
<dbReference type="SUPFAM" id="SSF52200">
    <property type="entry name" value="Toll/Interleukin receptor TIR domain"/>
    <property type="match status" value="1"/>
</dbReference>
<dbReference type="AlphaFoldDB" id="A0A423SNL9"/>
<evidence type="ECO:0000256" key="5">
    <source>
        <dbReference type="ARBA" id="ARBA00022830"/>
    </source>
</evidence>
<evidence type="ECO:0000256" key="9">
    <source>
        <dbReference type="ARBA" id="ARBA00023258"/>
    </source>
</evidence>
<dbReference type="Gene3D" id="3.40.50.10140">
    <property type="entry name" value="Toll/interleukin-1 receptor homology (TIR) domain"/>
    <property type="match status" value="1"/>
</dbReference>
<gene>
    <name evidence="19" type="ORF">C7M84_016272</name>
</gene>
<comment type="caution">
    <text evidence="19">The sequence shown here is derived from an EMBL/GenBank/DDBJ whole genome shotgun (WGS) entry which is preliminary data.</text>
</comment>
<keyword evidence="15" id="KW-1133">Transmembrane helix</keyword>
<dbReference type="PANTHER" id="PTHR11890">
    <property type="entry name" value="INTERLEUKIN-1 RECEPTOR FAMILY MEMBER"/>
    <property type="match status" value="1"/>
</dbReference>
<keyword evidence="7" id="KW-1015">Disulfide bond</keyword>
<evidence type="ECO:0000256" key="16">
    <source>
        <dbReference type="SAM" id="SignalP"/>
    </source>
</evidence>
<dbReference type="CDD" id="cd00096">
    <property type="entry name" value="Ig"/>
    <property type="match status" value="2"/>
</dbReference>
<dbReference type="EMBL" id="QCYY01003042">
    <property type="protein sequence ID" value="ROT65759.1"/>
    <property type="molecule type" value="Genomic_DNA"/>
</dbReference>
<keyword evidence="5" id="KW-0899">Viral immunoevasion</keyword>
<dbReference type="GO" id="GO:0039502">
    <property type="term" value="P:symbiont-mediated suppression of host type I interferon-mediated signaling pathway"/>
    <property type="evidence" value="ECO:0007669"/>
    <property type="project" value="UniProtKB-KW"/>
</dbReference>
<evidence type="ECO:0000256" key="7">
    <source>
        <dbReference type="ARBA" id="ARBA00023157"/>
    </source>
</evidence>
<feature type="transmembrane region" description="Helical" evidence="15">
    <location>
        <begin position="266"/>
        <end position="286"/>
    </location>
</feature>
<keyword evidence="15" id="KW-0472">Membrane</keyword>
<evidence type="ECO:0000313" key="19">
    <source>
        <dbReference type="EMBL" id="ROT65759.1"/>
    </source>
</evidence>
<feature type="domain" description="Ig-like" evidence="18">
    <location>
        <begin position="34"/>
        <end position="133"/>
    </location>
</feature>
<dbReference type="SUPFAM" id="SSF48726">
    <property type="entry name" value="Immunoglobulin"/>
    <property type="match status" value="2"/>
</dbReference>
<dbReference type="GO" id="GO:0007165">
    <property type="term" value="P:signal transduction"/>
    <property type="evidence" value="ECO:0007669"/>
    <property type="project" value="InterPro"/>
</dbReference>
<feature type="compositionally biased region" description="Basic and acidic residues" evidence="14">
    <location>
        <begin position="495"/>
        <end position="524"/>
    </location>
</feature>
<feature type="chain" id="PRO_5019249394" description="Soluble interferon alpha/beta receptor OPG204" evidence="16">
    <location>
        <begin position="22"/>
        <end position="616"/>
    </location>
</feature>
<feature type="domain" description="Ig-like" evidence="18">
    <location>
        <begin position="146"/>
        <end position="251"/>
    </location>
</feature>
<keyword evidence="5" id="KW-0945">Host-virus interaction</keyword>
<dbReference type="InterPro" id="IPR003599">
    <property type="entry name" value="Ig_sub"/>
</dbReference>
<name>A0A423SNL9_PENVA</name>
<comment type="similarity">
    <text evidence="1">Belongs to the interleukin-1 receptor family.</text>
</comment>
<keyword evidence="5" id="KW-1114">Inhibition of host interferon signaling pathway by virus</keyword>
<dbReference type="InterPro" id="IPR035897">
    <property type="entry name" value="Toll_tir_struct_dom_sf"/>
</dbReference>
<keyword evidence="20" id="KW-1185">Reference proteome</keyword>
<dbReference type="OrthoDB" id="6019866at2759"/>
<evidence type="ECO:0000256" key="2">
    <source>
        <dbReference type="ARBA" id="ARBA00022518"/>
    </source>
</evidence>
<dbReference type="InterPro" id="IPR000157">
    <property type="entry name" value="TIR_dom"/>
</dbReference>
<keyword evidence="15" id="KW-0812">Transmembrane</keyword>
<dbReference type="Gene3D" id="2.60.40.10">
    <property type="entry name" value="Immunoglobulins"/>
    <property type="match status" value="2"/>
</dbReference>
<dbReference type="PROSITE" id="PS50104">
    <property type="entry name" value="TIR"/>
    <property type="match status" value="1"/>
</dbReference>
<reference evidence="19 20" key="1">
    <citation type="submission" date="2018-04" db="EMBL/GenBank/DDBJ databases">
        <authorList>
            <person name="Zhang X."/>
            <person name="Yuan J."/>
            <person name="Li F."/>
            <person name="Xiang J."/>
        </authorList>
    </citation>
    <scope>NUCLEOTIDE SEQUENCE [LARGE SCALE GENOMIC DNA]</scope>
    <source>
        <tissue evidence="19">Muscle</tissue>
    </source>
</reference>
<evidence type="ECO:0000256" key="8">
    <source>
        <dbReference type="ARBA" id="ARBA00023180"/>
    </source>
</evidence>
<comment type="function">
    <text evidence="13">Counteracts the antiviral effects of host IFN-alpha/beta and key IFN-inducible proteins involved in viral RNA degradation suxh as host OAS1. Acts as a soluble IFN-alpha receptor and thus inhibits the interaction between host IFN-alpha and its receptor.</text>
</comment>
<comment type="subunit">
    <text evidence="11">Interacts with host IFNA1.</text>
</comment>
<keyword evidence="9" id="KW-0922">Interferon antiviral system evasion</keyword>
<evidence type="ECO:0000256" key="14">
    <source>
        <dbReference type="SAM" id="MobiDB-lite"/>
    </source>
</evidence>
<protein>
    <recommendedName>
        <fullName evidence="12">Soluble interferon alpha/beta receptor OPG204</fullName>
    </recommendedName>
</protein>
<dbReference type="SMART" id="SM00409">
    <property type="entry name" value="IG"/>
    <property type="match status" value="2"/>
</dbReference>
<dbReference type="InterPro" id="IPR036179">
    <property type="entry name" value="Ig-like_dom_sf"/>
</dbReference>
<reference evidence="19 20" key="2">
    <citation type="submission" date="2019-01" db="EMBL/GenBank/DDBJ databases">
        <title>The decoding of complex shrimp genome reveals the adaptation for benthos swimmer, frequently molting mechanism and breeding impact on genome.</title>
        <authorList>
            <person name="Sun Y."/>
            <person name="Gao Y."/>
            <person name="Yu Y."/>
        </authorList>
    </citation>
    <scope>NUCLEOTIDE SEQUENCE [LARGE SCALE GENOMIC DNA]</scope>
    <source>
        <tissue evidence="19">Muscle</tissue>
    </source>
</reference>
<dbReference type="PANTHER" id="PTHR11890:SF44">
    <property type="entry name" value="X-LINKED INTERLEUKIN-1 RECEPTOR ACCESSORY PROTEIN-LIKE 2"/>
    <property type="match status" value="1"/>
</dbReference>
<evidence type="ECO:0000256" key="13">
    <source>
        <dbReference type="ARBA" id="ARBA00045444"/>
    </source>
</evidence>